<evidence type="ECO:0000313" key="1">
    <source>
        <dbReference type="EMBL" id="GAG91082.1"/>
    </source>
</evidence>
<proteinExistence type="predicted"/>
<comment type="caution">
    <text evidence="1">The sequence shown here is derived from an EMBL/GenBank/DDBJ whole genome shotgun (WGS) entry which is preliminary data.</text>
</comment>
<name>X1CD53_9ZZZZ</name>
<evidence type="ECO:0008006" key="2">
    <source>
        <dbReference type="Google" id="ProtNLM"/>
    </source>
</evidence>
<sequence>HALNDWAVKLASGNGHTDVVDYLVSLGAPRPEGIRS</sequence>
<organism evidence="1">
    <name type="scientific">marine sediment metagenome</name>
    <dbReference type="NCBI Taxonomy" id="412755"/>
    <lineage>
        <taxon>unclassified sequences</taxon>
        <taxon>metagenomes</taxon>
        <taxon>ecological metagenomes</taxon>
    </lineage>
</organism>
<gene>
    <name evidence="1" type="ORF">S01H4_46371</name>
</gene>
<reference evidence="1" key="1">
    <citation type="journal article" date="2014" name="Front. Microbiol.">
        <title>High frequency of phylogenetically diverse reductive dehalogenase-homologous genes in deep subseafloor sedimentary metagenomes.</title>
        <authorList>
            <person name="Kawai M."/>
            <person name="Futagami T."/>
            <person name="Toyoda A."/>
            <person name="Takaki Y."/>
            <person name="Nishi S."/>
            <person name="Hori S."/>
            <person name="Arai W."/>
            <person name="Tsubouchi T."/>
            <person name="Morono Y."/>
            <person name="Uchiyama I."/>
            <person name="Ito T."/>
            <person name="Fujiyama A."/>
            <person name="Inagaki F."/>
            <person name="Takami H."/>
        </authorList>
    </citation>
    <scope>NUCLEOTIDE SEQUENCE</scope>
    <source>
        <strain evidence="1">Expedition CK06-06</strain>
    </source>
</reference>
<dbReference type="AlphaFoldDB" id="X1CD53"/>
<protein>
    <recommendedName>
        <fullName evidence="2">Ankyrin repeat domain-containing protein</fullName>
    </recommendedName>
</protein>
<accession>X1CD53</accession>
<dbReference type="EMBL" id="BART01025905">
    <property type="protein sequence ID" value="GAG91082.1"/>
    <property type="molecule type" value="Genomic_DNA"/>
</dbReference>
<feature type="non-terminal residue" evidence="1">
    <location>
        <position position="1"/>
    </location>
</feature>